<evidence type="ECO:0000256" key="4">
    <source>
        <dbReference type="ARBA" id="ARBA00022729"/>
    </source>
</evidence>
<dbReference type="InterPro" id="IPR017850">
    <property type="entry name" value="Alkaline_phosphatase_core_sf"/>
</dbReference>
<dbReference type="GO" id="GO:0004065">
    <property type="term" value="F:arylsulfatase activity"/>
    <property type="evidence" value="ECO:0007669"/>
    <property type="project" value="TreeGrafter"/>
</dbReference>
<dbReference type="InterPro" id="IPR050738">
    <property type="entry name" value="Sulfatase"/>
</dbReference>
<dbReference type="InterPro" id="IPR024607">
    <property type="entry name" value="Sulfatase_CS"/>
</dbReference>
<dbReference type="SUPFAM" id="SSF53649">
    <property type="entry name" value="Alkaline phosphatase-like"/>
    <property type="match status" value="1"/>
</dbReference>
<keyword evidence="4" id="KW-0732">Signal</keyword>
<protein>
    <submittedName>
        <fullName evidence="8">Sulfatase-like hydrolase/transferase</fullName>
    </submittedName>
</protein>
<proteinExistence type="inferred from homology"/>
<evidence type="ECO:0000259" key="7">
    <source>
        <dbReference type="Pfam" id="PF00884"/>
    </source>
</evidence>
<gene>
    <name evidence="8" type="ORF">FPZ49_05710</name>
</gene>
<evidence type="ECO:0000256" key="3">
    <source>
        <dbReference type="ARBA" id="ARBA00022723"/>
    </source>
</evidence>
<comment type="cofactor">
    <cofactor evidence="1">
        <name>Ca(2+)</name>
        <dbReference type="ChEBI" id="CHEBI:29108"/>
    </cofactor>
</comment>
<evidence type="ECO:0000313" key="9">
    <source>
        <dbReference type="Proteomes" id="UP000317036"/>
    </source>
</evidence>
<dbReference type="Gene3D" id="3.40.720.10">
    <property type="entry name" value="Alkaline Phosphatase, subunit A"/>
    <property type="match status" value="1"/>
</dbReference>
<dbReference type="GO" id="GO:0016740">
    <property type="term" value="F:transferase activity"/>
    <property type="evidence" value="ECO:0007669"/>
    <property type="project" value="UniProtKB-KW"/>
</dbReference>
<dbReference type="RefSeq" id="WP_144844410.1">
    <property type="nucleotide sequence ID" value="NZ_VNJI01000005.1"/>
</dbReference>
<dbReference type="PANTHER" id="PTHR42693">
    <property type="entry name" value="ARYLSULFATASE FAMILY MEMBER"/>
    <property type="match status" value="1"/>
</dbReference>
<keyword evidence="9" id="KW-1185">Reference proteome</keyword>
<keyword evidence="3" id="KW-0479">Metal-binding</keyword>
<dbReference type="OrthoDB" id="9762324at2"/>
<comment type="caution">
    <text evidence="8">The sequence shown here is derived from an EMBL/GenBank/DDBJ whole genome shotgun (WGS) entry which is preliminary data.</text>
</comment>
<keyword evidence="5 8" id="KW-0378">Hydrolase</keyword>
<dbReference type="InterPro" id="IPR000917">
    <property type="entry name" value="Sulfatase_N"/>
</dbReference>
<accession>A0A559KFR6</accession>
<name>A0A559KFR6_9BACL</name>
<feature type="domain" description="Sulfatase N-terminal" evidence="7">
    <location>
        <begin position="9"/>
        <end position="357"/>
    </location>
</feature>
<dbReference type="EMBL" id="VNJI01000005">
    <property type="protein sequence ID" value="TVY10970.1"/>
    <property type="molecule type" value="Genomic_DNA"/>
</dbReference>
<dbReference type="CDD" id="cd16155">
    <property type="entry name" value="sulfatase_like"/>
    <property type="match status" value="1"/>
</dbReference>
<dbReference type="PANTHER" id="PTHR42693:SF42">
    <property type="entry name" value="ARYLSULFATASE G"/>
    <property type="match status" value="1"/>
</dbReference>
<dbReference type="Proteomes" id="UP000317036">
    <property type="component" value="Unassembled WGS sequence"/>
</dbReference>
<keyword evidence="8" id="KW-0808">Transferase</keyword>
<dbReference type="Pfam" id="PF00884">
    <property type="entry name" value="Sulfatase"/>
    <property type="match status" value="1"/>
</dbReference>
<evidence type="ECO:0000256" key="2">
    <source>
        <dbReference type="ARBA" id="ARBA00008779"/>
    </source>
</evidence>
<evidence type="ECO:0000256" key="6">
    <source>
        <dbReference type="ARBA" id="ARBA00022837"/>
    </source>
</evidence>
<keyword evidence="6" id="KW-0106">Calcium</keyword>
<sequence length="465" mass="51833">MKHSANKKPNIVFLIADDHRFDSLGAYGNPDVQTPALDRLAVDGVLFKSIYTMGGQTAALCVPSRASLMTGANVFKATVSDREVTLKETENRELWKLNPELTTLPEALRRDGYRTYGIGKWHNGAESFARSFTGGASIFFGGMGDHIGLPIHDFDPSGVYPAEAAYPSKAFSSELFADSAIKIIEGEGEKGQEQDEPFFLYLAFTAPHDPRTPPPSFLDLYPPEQIPLPDNFMPEHPFDNGELHVRDEQLASLPRKPEEIQQQLAEYYSMITHMDAQIGRIMEALEASGQLDHTIVVYTADHGIALGQHGLLGKQNLYEHSIHIPLLMQGPGLPRGMQVSGLGHQMDIYPTLCELIGTACPDTVEGSSLVPLLENSFSVVRESVFSAYKLAQRMVSDGRWKLIRYYRSGEVGTDRTQLFDLQGDPWETRSLAEDPETQAQLSQLDKELIRWQLRVQDPILQRIHP</sequence>
<evidence type="ECO:0000313" key="8">
    <source>
        <dbReference type="EMBL" id="TVY10970.1"/>
    </source>
</evidence>
<dbReference type="GO" id="GO:0046872">
    <property type="term" value="F:metal ion binding"/>
    <property type="evidence" value="ECO:0007669"/>
    <property type="project" value="UniProtKB-KW"/>
</dbReference>
<dbReference type="AlphaFoldDB" id="A0A559KFR6"/>
<dbReference type="PROSITE" id="PS00149">
    <property type="entry name" value="SULFATASE_2"/>
    <property type="match status" value="1"/>
</dbReference>
<organism evidence="8 9">
    <name type="scientific">Paenibacillus cremeus</name>
    <dbReference type="NCBI Taxonomy" id="2163881"/>
    <lineage>
        <taxon>Bacteria</taxon>
        <taxon>Bacillati</taxon>
        <taxon>Bacillota</taxon>
        <taxon>Bacilli</taxon>
        <taxon>Bacillales</taxon>
        <taxon>Paenibacillaceae</taxon>
        <taxon>Paenibacillus</taxon>
    </lineage>
</organism>
<comment type="similarity">
    <text evidence="2">Belongs to the sulfatase family.</text>
</comment>
<reference evidence="8 9" key="1">
    <citation type="submission" date="2019-07" db="EMBL/GenBank/DDBJ databases">
        <authorList>
            <person name="Kim J."/>
        </authorList>
    </citation>
    <scope>NUCLEOTIDE SEQUENCE [LARGE SCALE GENOMIC DNA]</scope>
    <source>
        <strain evidence="8 9">JC52</strain>
    </source>
</reference>
<evidence type="ECO:0000256" key="5">
    <source>
        <dbReference type="ARBA" id="ARBA00022801"/>
    </source>
</evidence>
<evidence type="ECO:0000256" key="1">
    <source>
        <dbReference type="ARBA" id="ARBA00001913"/>
    </source>
</evidence>